<dbReference type="AlphaFoldDB" id="A0A5R9GV27"/>
<dbReference type="PANTHER" id="PTHR30026:SF20">
    <property type="entry name" value="OUTER MEMBRANE PROTEIN TOLC"/>
    <property type="match status" value="1"/>
</dbReference>
<dbReference type="InterPro" id="IPR003423">
    <property type="entry name" value="OMP_efflux"/>
</dbReference>
<dbReference type="Proteomes" id="UP000306585">
    <property type="component" value="Unassembled WGS sequence"/>
</dbReference>
<evidence type="ECO:0000256" key="3">
    <source>
        <dbReference type="ARBA" id="ARBA00022448"/>
    </source>
</evidence>
<accession>A0A5R9GV27</accession>
<dbReference type="RefSeq" id="WP_138238778.1">
    <property type="nucleotide sequence ID" value="NZ_VBRY01000004.1"/>
</dbReference>
<organism evidence="9 10">
    <name type="scientific">Mariprofundus erugo</name>
    <dbReference type="NCBI Taxonomy" id="2528639"/>
    <lineage>
        <taxon>Bacteria</taxon>
        <taxon>Pseudomonadati</taxon>
        <taxon>Pseudomonadota</taxon>
        <taxon>Candidatius Mariprofundia</taxon>
        <taxon>Mariprofundales</taxon>
        <taxon>Mariprofundaceae</taxon>
        <taxon>Mariprofundus</taxon>
    </lineage>
</organism>
<keyword evidence="6" id="KW-0472">Membrane</keyword>
<reference evidence="9 10" key="1">
    <citation type="journal article" date="2019" name="Appl. Environ. Microbiol.">
        <title>Environmental Evidence and Genomic Insight of Iron-oxidizing Bacteria Preference Towards More Corrosion Resistant Stainless Steel at Higher Salinities.</title>
        <authorList>
            <person name="Garrison C.E."/>
            <person name="Price K.A."/>
            <person name="Field E.K."/>
        </authorList>
    </citation>
    <scope>NUCLEOTIDE SEQUENCE [LARGE SCALE GENOMIC DNA]</scope>
    <source>
        <strain evidence="9 10">P3</strain>
    </source>
</reference>
<dbReference type="GO" id="GO:0015562">
    <property type="term" value="F:efflux transmembrane transporter activity"/>
    <property type="evidence" value="ECO:0007669"/>
    <property type="project" value="InterPro"/>
</dbReference>
<evidence type="ECO:0000256" key="6">
    <source>
        <dbReference type="ARBA" id="ARBA00023136"/>
    </source>
</evidence>
<evidence type="ECO:0000256" key="7">
    <source>
        <dbReference type="ARBA" id="ARBA00023237"/>
    </source>
</evidence>
<gene>
    <name evidence="9" type="ORF">FEF65_05380</name>
</gene>
<comment type="subcellular location">
    <subcellularLocation>
        <location evidence="1">Cell outer membrane</location>
    </subcellularLocation>
</comment>
<dbReference type="GO" id="GO:1990281">
    <property type="term" value="C:efflux pump complex"/>
    <property type="evidence" value="ECO:0007669"/>
    <property type="project" value="TreeGrafter"/>
</dbReference>
<dbReference type="Gene3D" id="1.20.1600.10">
    <property type="entry name" value="Outer membrane efflux proteins (OEP)"/>
    <property type="match status" value="1"/>
</dbReference>
<evidence type="ECO:0000313" key="10">
    <source>
        <dbReference type="Proteomes" id="UP000306585"/>
    </source>
</evidence>
<evidence type="ECO:0000256" key="1">
    <source>
        <dbReference type="ARBA" id="ARBA00004442"/>
    </source>
</evidence>
<evidence type="ECO:0000256" key="4">
    <source>
        <dbReference type="ARBA" id="ARBA00022452"/>
    </source>
</evidence>
<dbReference type="SUPFAM" id="SSF56954">
    <property type="entry name" value="Outer membrane efflux proteins (OEP)"/>
    <property type="match status" value="1"/>
</dbReference>
<dbReference type="GO" id="GO:0009279">
    <property type="term" value="C:cell outer membrane"/>
    <property type="evidence" value="ECO:0007669"/>
    <property type="project" value="UniProtKB-SubCell"/>
</dbReference>
<evidence type="ECO:0000313" key="9">
    <source>
        <dbReference type="EMBL" id="TLS67882.1"/>
    </source>
</evidence>
<comment type="similarity">
    <text evidence="2">Belongs to the outer membrane factor (OMF) (TC 1.B.17) family.</text>
</comment>
<name>A0A5R9GV27_9PROT</name>
<feature type="chain" id="PRO_5024379652" evidence="8">
    <location>
        <begin position="22"/>
        <end position="446"/>
    </location>
</feature>
<evidence type="ECO:0000256" key="2">
    <source>
        <dbReference type="ARBA" id="ARBA00007613"/>
    </source>
</evidence>
<feature type="signal peptide" evidence="8">
    <location>
        <begin position="1"/>
        <end position="21"/>
    </location>
</feature>
<dbReference type="PANTHER" id="PTHR30026">
    <property type="entry name" value="OUTER MEMBRANE PROTEIN TOLC"/>
    <property type="match status" value="1"/>
</dbReference>
<sequence>MKPVKLIPCLFALLLPQWGLAAPVSLEEAIRDALDHAPALQSAMAARNSAREDRLLGRAWLLPYVVTSGSWKSMQQDVVYDRPIALLPLANEMNMKQQKYGIKMYQPLFDVEKWSYYEQGKASEAMGEAAFRRSERQTMLAAAAAWLDVMRAHDRLNAARASEQAMTRLAEQAKASFDVGLEPVNTSLAAASRRDLASAQRIRAEQALEQSRAVLSSLLGHDADVAANATPQLVPLKMKPQQEWLQQVDHADQVQLAERSVDLAEAGKLKAIGAALPKVQFVAGWDREKSSSGTFGTGSHTQTGYFGVEMTMPLYAGGSTWAQQRKSEQEKIKAAADLDEAKRSTQLAIRQAWLQWQGTGYEMDAMKAALTSANAEQEAARAGFEVGLRTMTEVLDAEERLASARAGYADSVASQGMAALQLYAAVGELGERQVSEVQGWLTGSVH</sequence>
<dbReference type="EMBL" id="VBRY01000004">
    <property type="protein sequence ID" value="TLS67882.1"/>
    <property type="molecule type" value="Genomic_DNA"/>
</dbReference>
<evidence type="ECO:0000256" key="5">
    <source>
        <dbReference type="ARBA" id="ARBA00022692"/>
    </source>
</evidence>
<dbReference type="GO" id="GO:0015288">
    <property type="term" value="F:porin activity"/>
    <property type="evidence" value="ECO:0007669"/>
    <property type="project" value="TreeGrafter"/>
</dbReference>
<keyword evidence="7" id="KW-0998">Cell outer membrane</keyword>
<keyword evidence="10" id="KW-1185">Reference proteome</keyword>
<evidence type="ECO:0000256" key="8">
    <source>
        <dbReference type="SAM" id="SignalP"/>
    </source>
</evidence>
<dbReference type="Pfam" id="PF02321">
    <property type="entry name" value="OEP"/>
    <property type="match status" value="2"/>
</dbReference>
<keyword evidence="3" id="KW-0813">Transport</keyword>
<keyword evidence="8" id="KW-0732">Signal</keyword>
<dbReference type="InterPro" id="IPR051906">
    <property type="entry name" value="TolC-like"/>
</dbReference>
<proteinExistence type="inferred from homology"/>
<protein>
    <submittedName>
        <fullName evidence="9">Type I secretion protein TolC</fullName>
    </submittedName>
</protein>
<comment type="caution">
    <text evidence="9">The sequence shown here is derived from an EMBL/GenBank/DDBJ whole genome shotgun (WGS) entry which is preliminary data.</text>
</comment>
<keyword evidence="4" id="KW-1134">Transmembrane beta strand</keyword>
<keyword evidence="5" id="KW-0812">Transmembrane</keyword>